<keyword evidence="5" id="KW-1185">Reference proteome</keyword>
<feature type="coiled-coil region" evidence="2">
    <location>
        <begin position="91"/>
        <end position="118"/>
    </location>
</feature>
<dbReference type="PANTHER" id="PTHR31301:SF21">
    <property type="entry name" value="LOB DOMAIN-CONTAINING PROTEIN 27-RELATED"/>
    <property type="match status" value="1"/>
</dbReference>
<reference evidence="4" key="1">
    <citation type="submission" date="2024-02" db="EMBL/GenBank/DDBJ databases">
        <authorList>
            <consortium name="ELIXIR-Norway"/>
            <consortium name="Elixir Norway"/>
        </authorList>
    </citation>
    <scope>NUCLEOTIDE SEQUENCE</scope>
</reference>
<evidence type="ECO:0000313" key="4">
    <source>
        <dbReference type="EMBL" id="CAK9227242.1"/>
    </source>
</evidence>
<dbReference type="EMBL" id="OZ019897">
    <property type="protein sequence ID" value="CAK9227242.1"/>
    <property type="molecule type" value="Genomic_DNA"/>
</dbReference>
<protein>
    <recommendedName>
        <fullName evidence="3">LOB domain-containing protein</fullName>
    </recommendedName>
</protein>
<comment type="similarity">
    <text evidence="1">Belongs to the LOB domain-containing protein family.</text>
</comment>
<dbReference type="InterPro" id="IPR004883">
    <property type="entry name" value="LOB"/>
</dbReference>
<proteinExistence type="inferred from homology"/>
<accession>A0ABP0UQ55</accession>
<organism evidence="4 5">
    <name type="scientific">Sphagnum troendelagicum</name>
    <dbReference type="NCBI Taxonomy" id="128251"/>
    <lineage>
        <taxon>Eukaryota</taxon>
        <taxon>Viridiplantae</taxon>
        <taxon>Streptophyta</taxon>
        <taxon>Embryophyta</taxon>
        <taxon>Bryophyta</taxon>
        <taxon>Sphagnophytina</taxon>
        <taxon>Sphagnopsida</taxon>
        <taxon>Sphagnales</taxon>
        <taxon>Sphagnaceae</taxon>
        <taxon>Sphagnum</taxon>
    </lineage>
</organism>
<evidence type="ECO:0000259" key="3">
    <source>
        <dbReference type="PROSITE" id="PS50891"/>
    </source>
</evidence>
<evidence type="ECO:0000313" key="5">
    <source>
        <dbReference type="Proteomes" id="UP001497512"/>
    </source>
</evidence>
<dbReference type="Proteomes" id="UP001497512">
    <property type="component" value="Chromosome 5"/>
</dbReference>
<sequence length="325" mass="36065">MTAGSASGTNTACAACKYQRRKCTPDCPLSPYFPADQPKRFANVHKLFGVSNTLRILKHVDPSKREDTVKSIAYEADMREKDPVHGCLGVITLLQHEVSKLKDELAMAREQLYTLRQQKSFESQELQLQNTVAASPAAVPTGVHVNPAIQVTDVAFLRQLQNYAGFGNNQLSAGTSFDDQLYLRHESFDPPKLQTAAYHDLHRYGEGDSSSLQLQAASAMGHIKLVDRADQLRSCSYLIGAAFRPNQLDDSSVSHHQMHQQAALEQERMSMHTSALVPRGQVSLTVTSEDDLRRANYLSGHDSVPDHELRVRAGVYLTLTNQHIV</sequence>
<dbReference type="Pfam" id="PF03195">
    <property type="entry name" value="LOB"/>
    <property type="match status" value="1"/>
</dbReference>
<dbReference type="PANTHER" id="PTHR31301">
    <property type="entry name" value="LOB DOMAIN-CONTAINING PROTEIN 4-RELATED"/>
    <property type="match status" value="1"/>
</dbReference>
<evidence type="ECO:0000256" key="2">
    <source>
        <dbReference type="SAM" id="Coils"/>
    </source>
</evidence>
<evidence type="ECO:0000256" key="1">
    <source>
        <dbReference type="ARBA" id="ARBA00005474"/>
    </source>
</evidence>
<name>A0ABP0UQ55_9BRYO</name>
<dbReference type="PROSITE" id="PS50891">
    <property type="entry name" value="LOB"/>
    <property type="match status" value="1"/>
</dbReference>
<gene>
    <name evidence="4" type="ORF">CSSPTR1EN2_LOCUS18641</name>
</gene>
<keyword evidence="2" id="KW-0175">Coiled coil</keyword>
<feature type="domain" description="LOB" evidence="3">
    <location>
        <begin position="11"/>
        <end position="112"/>
    </location>
</feature>